<dbReference type="Proteomes" id="UP000255326">
    <property type="component" value="Unassembled WGS sequence"/>
</dbReference>
<sequence length="361" mass="40434">MIISTRRQELSLLYLTKGAMKLKLQTIEQLEEWMTKPSQALVEDMKKIEGDILILGVGGKMGPTLAKMAKRAINQAGVEKKVIGVSRFSNGSLREELESSGVETIAADLLNEEDLQNLPNAKNIIYMAGTKFGTKDNEHFTWAMNAYLPGRVAEKFKKSNIVSFSTGNVYPLTSVNKGECSEDHPVQPVGEYAQSCLGRERIFTYFSHKHQTPVLLFRLNYAIDMRYGVLLEIAKQVNAGTPIDLSMGQVNVIWQGDANEYAIRSLLHCSSPPKTLNITGPEKVSVRWIAQQFGERLNKPVQFINEEKDTALLNNASKAHQLFGYPRVTLASMIDWTADWISEGGAMYNKPTHFQEREGVF</sequence>
<reference evidence="2 3" key="1">
    <citation type="submission" date="2018-07" db="EMBL/GenBank/DDBJ databases">
        <title>Genomic Encyclopedia of Type Strains, Phase IV (KMG-IV): sequencing the most valuable type-strain genomes for metagenomic binning, comparative biology and taxonomic classification.</title>
        <authorList>
            <person name="Goeker M."/>
        </authorList>
    </citation>
    <scope>NUCLEOTIDE SEQUENCE [LARGE SCALE GENOMIC DNA]</scope>
    <source>
        <strain evidence="2 3">DSM 25281</strain>
    </source>
</reference>
<dbReference type="Gene3D" id="3.40.50.720">
    <property type="entry name" value="NAD(P)-binding Rossmann-like Domain"/>
    <property type="match status" value="1"/>
</dbReference>
<accession>A0A370G9Z1</accession>
<comment type="caution">
    <text evidence="2">The sequence shown here is derived from an EMBL/GenBank/DDBJ whole genome shotgun (WGS) entry which is preliminary data.</text>
</comment>
<keyword evidence="3" id="KW-1185">Reference proteome</keyword>
<name>A0A370G9Z1_9BACI</name>
<feature type="domain" description="NAD-dependent epimerase/dehydratase" evidence="1">
    <location>
        <begin position="52"/>
        <end position="219"/>
    </location>
</feature>
<gene>
    <name evidence="2" type="ORF">DFR59_11333</name>
</gene>
<protein>
    <submittedName>
        <fullName evidence="2">Nucleoside-diphosphate-sugar epimerase</fullName>
    </submittedName>
</protein>
<evidence type="ECO:0000313" key="3">
    <source>
        <dbReference type="Proteomes" id="UP000255326"/>
    </source>
</evidence>
<proteinExistence type="predicted"/>
<dbReference type="AlphaFoldDB" id="A0A370G9Z1"/>
<dbReference type="InterPro" id="IPR036291">
    <property type="entry name" value="NAD(P)-bd_dom_sf"/>
</dbReference>
<evidence type="ECO:0000313" key="2">
    <source>
        <dbReference type="EMBL" id="RDI40010.1"/>
    </source>
</evidence>
<organism evidence="2 3">
    <name type="scientific">Falsibacillus pallidus</name>
    <dbReference type="NCBI Taxonomy" id="493781"/>
    <lineage>
        <taxon>Bacteria</taxon>
        <taxon>Bacillati</taxon>
        <taxon>Bacillota</taxon>
        <taxon>Bacilli</taxon>
        <taxon>Bacillales</taxon>
        <taxon>Bacillaceae</taxon>
        <taxon>Falsibacillus</taxon>
    </lineage>
</organism>
<dbReference type="EMBL" id="QQAY01000013">
    <property type="protein sequence ID" value="RDI40010.1"/>
    <property type="molecule type" value="Genomic_DNA"/>
</dbReference>
<dbReference type="SUPFAM" id="SSF51735">
    <property type="entry name" value="NAD(P)-binding Rossmann-fold domains"/>
    <property type="match status" value="1"/>
</dbReference>
<dbReference type="Pfam" id="PF01370">
    <property type="entry name" value="Epimerase"/>
    <property type="match status" value="1"/>
</dbReference>
<evidence type="ECO:0000259" key="1">
    <source>
        <dbReference type="Pfam" id="PF01370"/>
    </source>
</evidence>
<dbReference type="InterPro" id="IPR001509">
    <property type="entry name" value="Epimerase_deHydtase"/>
</dbReference>